<dbReference type="GO" id="GO:0036377">
    <property type="term" value="P:arbuscular mycorrhizal association"/>
    <property type="evidence" value="ECO:0007669"/>
    <property type="project" value="InterPro"/>
</dbReference>
<feature type="region of interest" description="Disordered" evidence="1">
    <location>
        <begin position="93"/>
        <end position="127"/>
    </location>
</feature>
<name>A0A2U1PEM7_ARTAN</name>
<proteinExistence type="predicted"/>
<dbReference type="STRING" id="35608.A0A2U1PEM7"/>
<dbReference type="PANTHER" id="PTHR36890:SF1">
    <property type="entry name" value="PROTEIN CYCLOPS"/>
    <property type="match status" value="1"/>
</dbReference>
<dbReference type="Proteomes" id="UP000245207">
    <property type="component" value="Unassembled WGS sequence"/>
</dbReference>
<sequence>MEMEGLVSSDFYRNMSEEIFIRTLMESSVGIPIPTMEMPRFKNLSNNFRADSEELFKSWLTTGENQGHESTSLVHNHPRQLSRMLAHEVRLPSHQTGVPPQTKRSHEDPTHQSPSKVGELCGTNEHSIRNPEERGLQVSNLHLAKAWFNSSQPITRSRSSELRSKYVAMQNSQTSIGIEAMHKTLPINQSKQDFDIPNKFDDFISTSNSSLSTYNAPHIDNVSSVVNILKDTLEHKSLVNNIENYYSNSNQAHGIHIDDPISLQGLQGAMDADMEGFVVPTNLVGMNVVSREGSQSGSTAATPVFSTGLDVSDRQSNSGQSPSGFGSPKKLVANGKCRQNRNVAKGTGDRGDPTKKRRVERSRKMAEAKKKTQTPATSPDAQSILNRCEILEKEVRSLKLNLAFMNRKDSEQTKQIEELQQQNEDMGDEKKRLLEEIERILSRQDKL</sequence>
<dbReference type="InterPro" id="IPR040036">
    <property type="entry name" value="CYCLOPS"/>
</dbReference>
<feature type="compositionally biased region" description="Polar residues" evidence="1">
    <location>
        <begin position="314"/>
        <end position="324"/>
    </location>
</feature>
<dbReference type="GO" id="GO:0043565">
    <property type="term" value="F:sequence-specific DNA binding"/>
    <property type="evidence" value="ECO:0007669"/>
    <property type="project" value="InterPro"/>
</dbReference>
<dbReference type="OrthoDB" id="1737017at2759"/>
<evidence type="ECO:0000256" key="1">
    <source>
        <dbReference type="SAM" id="MobiDB-lite"/>
    </source>
</evidence>
<evidence type="ECO:0000313" key="2">
    <source>
        <dbReference type="EMBL" id="PWA84238.1"/>
    </source>
</evidence>
<accession>A0A2U1PEM7</accession>
<dbReference type="AlphaFoldDB" id="A0A2U1PEM7"/>
<dbReference type="GO" id="GO:0005634">
    <property type="term" value="C:nucleus"/>
    <property type="evidence" value="ECO:0007669"/>
    <property type="project" value="InterPro"/>
</dbReference>
<dbReference type="EMBL" id="PKPP01001249">
    <property type="protein sequence ID" value="PWA84238.1"/>
    <property type="molecule type" value="Genomic_DNA"/>
</dbReference>
<keyword evidence="3" id="KW-1185">Reference proteome</keyword>
<protein>
    <submittedName>
        <fullName evidence="2">Uncharacterized protein</fullName>
    </submittedName>
</protein>
<gene>
    <name evidence="2" type="ORF">CTI12_AA161100</name>
</gene>
<evidence type="ECO:0000313" key="3">
    <source>
        <dbReference type="Proteomes" id="UP000245207"/>
    </source>
</evidence>
<comment type="caution">
    <text evidence="2">The sequence shown here is derived from an EMBL/GenBank/DDBJ whole genome shotgun (WGS) entry which is preliminary data.</text>
</comment>
<feature type="region of interest" description="Disordered" evidence="1">
    <location>
        <begin position="409"/>
        <end position="430"/>
    </location>
</feature>
<dbReference type="PANTHER" id="PTHR36890">
    <property type="entry name" value="PROTEIN CYCLOPS"/>
    <property type="match status" value="1"/>
</dbReference>
<reference evidence="2 3" key="1">
    <citation type="journal article" date="2018" name="Mol. Plant">
        <title>The genome of Artemisia annua provides insight into the evolution of Asteraceae family and artemisinin biosynthesis.</title>
        <authorList>
            <person name="Shen Q."/>
            <person name="Zhang L."/>
            <person name="Liao Z."/>
            <person name="Wang S."/>
            <person name="Yan T."/>
            <person name="Shi P."/>
            <person name="Liu M."/>
            <person name="Fu X."/>
            <person name="Pan Q."/>
            <person name="Wang Y."/>
            <person name="Lv Z."/>
            <person name="Lu X."/>
            <person name="Zhang F."/>
            <person name="Jiang W."/>
            <person name="Ma Y."/>
            <person name="Chen M."/>
            <person name="Hao X."/>
            <person name="Li L."/>
            <person name="Tang Y."/>
            <person name="Lv G."/>
            <person name="Zhou Y."/>
            <person name="Sun X."/>
            <person name="Brodelius P.E."/>
            <person name="Rose J.K.C."/>
            <person name="Tang K."/>
        </authorList>
    </citation>
    <scope>NUCLEOTIDE SEQUENCE [LARGE SCALE GENOMIC DNA]</scope>
    <source>
        <strain evidence="3">cv. Huhao1</strain>
        <tissue evidence="2">Leaf</tissue>
    </source>
</reference>
<feature type="region of interest" description="Disordered" evidence="1">
    <location>
        <begin position="292"/>
        <end position="380"/>
    </location>
</feature>
<feature type="compositionally biased region" description="Polar residues" evidence="1">
    <location>
        <begin position="292"/>
        <end position="305"/>
    </location>
</feature>
<organism evidence="2 3">
    <name type="scientific">Artemisia annua</name>
    <name type="common">Sweet wormwood</name>
    <dbReference type="NCBI Taxonomy" id="35608"/>
    <lineage>
        <taxon>Eukaryota</taxon>
        <taxon>Viridiplantae</taxon>
        <taxon>Streptophyta</taxon>
        <taxon>Embryophyta</taxon>
        <taxon>Tracheophyta</taxon>
        <taxon>Spermatophyta</taxon>
        <taxon>Magnoliopsida</taxon>
        <taxon>eudicotyledons</taxon>
        <taxon>Gunneridae</taxon>
        <taxon>Pentapetalae</taxon>
        <taxon>asterids</taxon>
        <taxon>campanulids</taxon>
        <taxon>Asterales</taxon>
        <taxon>Asteraceae</taxon>
        <taxon>Asteroideae</taxon>
        <taxon>Anthemideae</taxon>
        <taxon>Artemisiinae</taxon>
        <taxon>Artemisia</taxon>
    </lineage>
</organism>